<dbReference type="OrthoDB" id="2213423at2"/>
<dbReference type="GO" id="GO:0008610">
    <property type="term" value="P:lipid biosynthetic process"/>
    <property type="evidence" value="ECO:0007669"/>
    <property type="project" value="TreeGrafter"/>
</dbReference>
<organism evidence="3 4">
    <name type="scientific">Chitinophaga oryziterrae</name>
    <dbReference type="NCBI Taxonomy" id="1031224"/>
    <lineage>
        <taxon>Bacteria</taxon>
        <taxon>Pseudomonadati</taxon>
        <taxon>Bacteroidota</taxon>
        <taxon>Chitinophagia</taxon>
        <taxon>Chitinophagales</taxon>
        <taxon>Chitinophagaceae</taxon>
        <taxon>Chitinophaga</taxon>
    </lineage>
</organism>
<dbReference type="EMBL" id="WRXO01000003">
    <property type="protein sequence ID" value="MVT41609.1"/>
    <property type="molecule type" value="Genomic_DNA"/>
</dbReference>
<evidence type="ECO:0000259" key="2">
    <source>
        <dbReference type="Pfam" id="PF00975"/>
    </source>
</evidence>
<dbReference type="InterPro" id="IPR001031">
    <property type="entry name" value="Thioesterase"/>
</dbReference>
<feature type="domain" description="Thioesterase" evidence="2">
    <location>
        <begin position="6"/>
        <end position="230"/>
    </location>
</feature>
<protein>
    <recommendedName>
        <fullName evidence="2">Thioesterase domain-containing protein</fullName>
    </recommendedName>
</protein>
<dbReference type="AlphaFoldDB" id="A0A6N8JBF9"/>
<dbReference type="Pfam" id="PF00975">
    <property type="entry name" value="Thioesterase"/>
    <property type="match status" value="1"/>
</dbReference>
<dbReference type="PANTHER" id="PTHR11487:SF0">
    <property type="entry name" value="S-ACYL FATTY ACID SYNTHASE THIOESTERASE, MEDIUM CHAIN"/>
    <property type="match status" value="1"/>
</dbReference>
<accession>A0A6N8JBF9</accession>
<dbReference type="Proteomes" id="UP000468388">
    <property type="component" value="Unassembled WGS sequence"/>
</dbReference>
<reference evidence="3 4" key="1">
    <citation type="submission" date="2019-12" db="EMBL/GenBank/DDBJ databases">
        <title>The draft genomic sequence of strain Chitinophaga oryziterrae JCM 16595.</title>
        <authorList>
            <person name="Zhang X."/>
        </authorList>
    </citation>
    <scope>NUCLEOTIDE SEQUENCE [LARGE SCALE GENOMIC DNA]</scope>
    <source>
        <strain evidence="3 4">JCM 16595</strain>
    </source>
</reference>
<evidence type="ECO:0000313" key="4">
    <source>
        <dbReference type="Proteomes" id="UP000468388"/>
    </source>
</evidence>
<gene>
    <name evidence="3" type="ORF">GO495_13540</name>
</gene>
<keyword evidence="4" id="KW-1185">Reference proteome</keyword>
<name>A0A6N8JBF9_9BACT</name>
<evidence type="ECO:0000313" key="3">
    <source>
        <dbReference type="EMBL" id="MVT41609.1"/>
    </source>
</evidence>
<comment type="caution">
    <text evidence="3">The sequence shown here is derived from an EMBL/GenBank/DDBJ whole genome shotgun (WGS) entry which is preliminary data.</text>
</comment>
<dbReference type="InterPro" id="IPR012223">
    <property type="entry name" value="TEII"/>
</dbReference>
<evidence type="ECO:0000256" key="1">
    <source>
        <dbReference type="ARBA" id="ARBA00007169"/>
    </source>
</evidence>
<dbReference type="SUPFAM" id="SSF53474">
    <property type="entry name" value="alpha/beta-Hydrolases"/>
    <property type="match status" value="1"/>
</dbReference>
<comment type="similarity">
    <text evidence="1">Belongs to the thioesterase family.</text>
</comment>
<dbReference type="Gene3D" id="3.40.50.1820">
    <property type="entry name" value="alpha/beta hydrolase"/>
    <property type="match status" value="1"/>
</dbReference>
<sequence length="238" mass="27659">MEKINLFCLPFAGGSRYSYRLYEDKMPPFINIVPLEYPGRGARMKEPLMEDIDHLLQDLYLQINDKLEDNAYAIYGHSMGGLISCLLTREVIKNNHTPPLHLFITGTPGPAALSRTEKKRHLLDKKSFIEEVRNLNGSPDEILQNDELLDYIEPILRADFKVTENYIYSSGESLNVPMTVITGTKEDMKTEDIQLWQQETKFAVDFRRMPGHHFFIYKYPYEIIQIIAKKLVVYSKSY</sequence>
<dbReference type="PANTHER" id="PTHR11487">
    <property type="entry name" value="THIOESTERASE"/>
    <property type="match status" value="1"/>
</dbReference>
<dbReference type="InterPro" id="IPR029058">
    <property type="entry name" value="AB_hydrolase_fold"/>
</dbReference>
<proteinExistence type="inferred from homology"/>
<dbReference type="RefSeq" id="WP_157300246.1">
    <property type="nucleotide sequence ID" value="NZ_BAAAZB010000006.1"/>
</dbReference>